<dbReference type="RefSeq" id="WP_425343775.1">
    <property type="nucleotide sequence ID" value="NZ_JBGUBD010000001.1"/>
</dbReference>
<evidence type="ECO:0000256" key="1">
    <source>
        <dbReference type="SAM" id="Phobius"/>
    </source>
</evidence>
<keyword evidence="1" id="KW-0472">Membrane</keyword>
<sequence>MKAINLIPAWRREARRRRRYVRHWGLGVAMYAVLMVGAWAATQVMFGGPERAAAETLAELRDEATQTSKQIDALKPKLAEAQVTLAASRSVGSQPDWSLLLRLLAGELGDHVMLSTLRLEPVSRTGASLERGDEASNQNQYRLRMSGIGRDQAAVSAFVLRLERAGLFDNVTLIDTRREPFRESTAVGFRMECELSP</sequence>
<gene>
    <name evidence="2" type="ORF">ACERK3_00955</name>
</gene>
<keyword evidence="3" id="KW-1185">Reference proteome</keyword>
<proteinExistence type="predicted"/>
<accession>A0ABV4TZS7</accession>
<dbReference type="Pfam" id="PF05137">
    <property type="entry name" value="PilN"/>
    <property type="match status" value="1"/>
</dbReference>
<evidence type="ECO:0000313" key="2">
    <source>
        <dbReference type="EMBL" id="MFA9476850.1"/>
    </source>
</evidence>
<dbReference type="InterPro" id="IPR007813">
    <property type="entry name" value="PilN"/>
</dbReference>
<protein>
    <submittedName>
        <fullName evidence="2">PilN domain-containing protein</fullName>
    </submittedName>
</protein>
<dbReference type="EMBL" id="JBGUBD010000001">
    <property type="protein sequence ID" value="MFA9476850.1"/>
    <property type="molecule type" value="Genomic_DNA"/>
</dbReference>
<organism evidence="2 3">
    <name type="scientific">Natronomicrosphaera hydrolytica</name>
    <dbReference type="NCBI Taxonomy" id="3242702"/>
    <lineage>
        <taxon>Bacteria</taxon>
        <taxon>Pseudomonadati</taxon>
        <taxon>Planctomycetota</taxon>
        <taxon>Phycisphaerae</taxon>
        <taxon>Phycisphaerales</taxon>
        <taxon>Phycisphaeraceae</taxon>
        <taxon>Natronomicrosphaera</taxon>
    </lineage>
</organism>
<reference evidence="2 3" key="1">
    <citation type="submission" date="2024-08" db="EMBL/GenBank/DDBJ databases">
        <title>Whole-genome sequencing of halo(alkali)philic microorganisms from hypersaline lakes.</title>
        <authorList>
            <person name="Sorokin D.Y."/>
            <person name="Merkel A.Y."/>
            <person name="Messina E."/>
            <person name="Yakimov M."/>
        </authorList>
    </citation>
    <scope>NUCLEOTIDE SEQUENCE [LARGE SCALE GENOMIC DNA]</scope>
    <source>
        <strain evidence="2 3">AB-hyl4</strain>
    </source>
</reference>
<comment type="caution">
    <text evidence="2">The sequence shown here is derived from an EMBL/GenBank/DDBJ whole genome shotgun (WGS) entry which is preliminary data.</text>
</comment>
<name>A0ABV4TZS7_9BACT</name>
<dbReference type="Proteomes" id="UP001575105">
    <property type="component" value="Unassembled WGS sequence"/>
</dbReference>
<evidence type="ECO:0000313" key="3">
    <source>
        <dbReference type="Proteomes" id="UP001575105"/>
    </source>
</evidence>
<keyword evidence="1" id="KW-0812">Transmembrane</keyword>
<keyword evidence="1" id="KW-1133">Transmembrane helix</keyword>
<feature type="transmembrane region" description="Helical" evidence="1">
    <location>
        <begin position="21"/>
        <end position="41"/>
    </location>
</feature>